<evidence type="ECO:0000313" key="3">
    <source>
        <dbReference type="EMBL" id="CCG82114.1"/>
    </source>
</evidence>
<gene>
    <name evidence="3" type="ORF">TAPDE_002054</name>
</gene>
<dbReference type="InterPro" id="IPR036314">
    <property type="entry name" value="SOD_C_sf"/>
</dbReference>
<dbReference type="InterPro" id="IPR019832">
    <property type="entry name" value="Mn/Fe_SOD_C"/>
</dbReference>
<dbReference type="GO" id="GO:0004784">
    <property type="term" value="F:superoxide dismutase activity"/>
    <property type="evidence" value="ECO:0007669"/>
    <property type="project" value="InterPro"/>
</dbReference>
<proteinExistence type="predicted"/>
<comment type="function">
    <text evidence="1">Component of the mitochondrial ribosome (mitoribosome), a dedicated translation machinery responsible for the synthesis of mitochondrial genome-encoded proteins, including at least some of the essential transmembrane subunits of the mitochondrial respiratory chain. The mitoribosomes are attached to the mitochondrial inner membrane and translation products are cotranslationally integrated into the membrane.</text>
</comment>
<dbReference type="eggNOG" id="KOG0876">
    <property type="taxonomic scope" value="Eukaryota"/>
</dbReference>
<evidence type="ECO:0000256" key="1">
    <source>
        <dbReference type="ARBA" id="ARBA00037226"/>
    </source>
</evidence>
<feature type="domain" description="Manganese/iron superoxide dismutase C-terminal" evidence="2">
    <location>
        <begin position="125"/>
        <end position="179"/>
    </location>
</feature>
<organism evidence="3 4">
    <name type="scientific">Taphrina deformans (strain PYCC 5710 / ATCC 11124 / CBS 356.35 / IMI 108563 / JCM 9778 / NBRC 8474)</name>
    <name type="common">Peach leaf curl fungus</name>
    <name type="synonym">Lalaria deformans</name>
    <dbReference type="NCBI Taxonomy" id="1097556"/>
    <lineage>
        <taxon>Eukaryota</taxon>
        <taxon>Fungi</taxon>
        <taxon>Dikarya</taxon>
        <taxon>Ascomycota</taxon>
        <taxon>Taphrinomycotina</taxon>
        <taxon>Taphrinomycetes</taxon>
        <taxon>Taphrinales</taxon>
        <taxon>Taphrinaceae</taxon>
        <taxon>Taphrina</taxon>
    </lineage>
</organism>
<dbReference type="PANTHER" id="PTHR43595:SF2">
    <property type="entry name" value="SMALL RIBOSOMAL SUBUNIT PROTEIN MS42"/>
    <property type="match status" value="1"/>
</dbReference>
<sequence>MHCTRQAIRKTTQLSRPRRCLHSVPTLQLSSPDKNGIAGFYSPEAYKVAWSDYQSHMIENLNRVSAETDYESLPLIKTITQTARKPDLARIYNFAAQAFSNHFFFDSLASAEHVPLSSSSPSLVRLTAELEASFKSIEAFEAHFSAVAESVLGSGWVWLVMDESHRLRILATYNAGTPFDFARLQHADPNTGLTPLSDAGRGNEHALYQSMGRSYALTPVACLSLWQHSFLPDYGVAGKAQYVRQWFRTVDWEKVQGRMDDAKRDDRVKSSRY</sequence>
<dbReference type="Pfam" id="PF02777">
    <property type="entry name" value="Sod_Fe_C"/>
    <property type="match status" value="2"/>
</dbReference>
<protein>
    <submittedName>
        <fullName evidence="3">Superoxide dismutase</fullName>
    </submittedName>
</protein>
<evidence type="ECO:0000313" key="4">
    <source>
        <dbReference type="Proteomes" id="UP000013776"/>
    </source>
</evidence>
<dbReference type="OrthoDB" id="275227at2759"/>
<comment type="caution">
    <text evidence="3">The sequence shown here is derived from an EMBL/GenBank/DDBJ whole genome shotgun (WGS) entry which is preliminary data.</text>
</comment>
<dbReference type="SUPFAM" id="SSF46609">
    <property type="entry name" value="Fe,Mn superoxide dismutase (SOD), N-terminal domain"/>
    <property type="match status" value="1"/>
</dbReference>
<dbReference type="Proteomes" id="UP000013776">
    <property type="component" value="Unassembled WGS sequence"/>
</dbReference>
<keyword evidence="4" id="KW-1185">Reference proteome</keyword>
<dbReference type="SUPFAM" id="SSF54719">
    <property type="entry name" value="Fe,Mn superoxide dismutase (SOD), C-terminal domain"/>
    <property type="match status" value="1"/>
</dbReference>
<dbReference type="GO" id="GO:0005737">
    <property type="term" value="C:cytoplasm"/>
    <property type="evidence" value="ECO:0007669"/>
    <property type="project" value="TreeGrafter"/>
</dbReference>
<dbReference type="GO" id="GO:0046872">
    <property type="term" value="F:metal ion binding"/>
    <property type="evidence" value="ECO:0007669"/>
    <property type="project" value="InterPro"/>
</dbReference>
<dbReference type="Gene3D" id="3.55.40.20">
    <property type="entry name" value="Iron/manganese superoxide dismutase, C-terminal domain"/>
    <property type="match status" value="1"/>
</dbReference>
<dbReference type="AlphaFoldDB" id="R4X8X7"/>
<reference evidence="3 4" key="1">
    <citation type="journal article" date="2013" name="MBio">
        <title>Genome sequencing of the plant pathogen Taphrina deformans, the causal agent of peach leaf curl.</title>
        <authorList>
            <person name="Cisse O.H."/>
            <person name="Almeida J.M.G.C.F."/>
            <person name="Fonseca A."/>
            <person name="Kumar A.A."/>
            <person name="Salojaervi J."/>
            <person name="Overmyer K."/>
            <person name="Hauser P.M."/>
            <person name="Pagni M."/>
        </authorList>
    </citation>
    <scope>NUCLEOTIDE SEQUENCE [LARGE SCALE GENOMIC DNA]</scope>
    <source>
        <strain evidence="4">PYCC 5710 / ATCC 11124 / CBS 356.35 / IMI 108563 / JCM 9778 / NBRC 8474</strain>
    </source>
</reference>
<dbReference type="VEuPathDB" id="FungiDB:TAPDE_002054"/>
<accession>R4X8X7</accession>
<name>R4X8X7_TAPDE</name>
<dbReference type="STRING" id="1097556.R4X8X7"/>
<dbReference type="PANTHER" id="PTHR43595">
    <property type="entry name" value="37S RIBOSOMAL PROTEIN S26, MITOCHONDRIAL"/>
    <property type="match status" value="1"/>
</dbReference>
<feature type="domain" description="Manganese/iron superoxide dismutase C-terminal" evidence="2">
    <location>
        <begin position="217"/>
        <end position="257"/>
    </location>
</feature>
<evidence type="ECO:0000259" key="2">
    <source>
        <dbReference type="Pfam" id="PF02777"/>
    </source>
</evidence>
<dbReference type="InterPro" id="IPR036324">
    <property type="entry name" value="Mn/Fe_SOD_N_sf"/>
</dbReference>
<dbReference type="EMBL" id="CAHR02000070">
    <property type="protein sequence ID" value="CCG82114.1"/>
    <property type="molecule type" value="Genomic_DNA"/>
</dbReference>